<dbReference type="EMBL" id="CP012528">
    <property type="protein sequence ID" value="ALC49220.1"/>
    <property type="molecule type" value="Genomic_DNA"/>
</dbReference>
<keyword evidence="2" id="KW-1185">Reference proteome</keyword>
<dbReference type="Proteomes" id="UP000494163">
    <property type="component" value="Chromosome X"/>
</dbReference>
<dbReference type="AlphaFoldDB" id="A0A0M4FA45"/>
<proteinExistence type="predicted"/>
<gene>
    <name evidence="1" type="ORF">Dbus_chrXg1076</name>
</gene>
<accession>A0A0M4FA45</accession>
<protein>
    <submittedName>
        <fullName evidence="1">Maker324</fullName>
    </submittedName>
</protein>
<reference evidence="1 2" key="1">
    <citation type="submission" date="2015-08" db="EMBL/GenBank/DDBJ databases">
        <title>Ancestral chromatin configuration constrains chromatin evolution on differentiating sex chromosomes in Drosophila.</title>
        <authorList>
            <person name="Zhou Q."/>
            <person name="Bachtrog D."/>
        </authorList>
    </citation>
    <scope>NUCLEOTIDE SEQUENCE [LARGE SCALE GENOMIC DNA]</scope>
    <source>
        <tissue evidence="1">Whole larvae</tissue>
    </source>
</reference>
<name>A0A0M4FA45_DROBS</name>
<evidence type="ECO:0000313" key="2">
    <source>
        <dbReference type="Proteomes" id="UP000494163"/>
    </source>
</evidence>
<organism evidence="1 2">
    <name type="scientific">Drosophila busckii</name>
    <name type="common">Fruit fly</name>
    <dbReference type="NCBI Taxonomy" id="30019"/>
    <lineage>
        <taxon>Eukaryota</taxon>
        <taxon>Metazoa</taxon>
        <taxon>Ecdysozoa</taxon>
        <taxon>Arthropoda</taxon>
        <taxon>Hexapoda</taxon>
        <taxon>Insecta</taxon>
        <taxon>Pterygota</taxon>
        <taxon>Neoptera</taxon>
        <taxon>Endopterygota</taxon>
        <taxon>Diptera</taxon>
        <taxon>Brachycera</taxon>
        <taxon>Muscomorpha</taxon>
        <taxon>Ephydroidea</taxon>
        <taxon>Drosophilidae</taxon>
        <taxon>Drosophila</taxon>
    </lineage>
</organism>
<evidence type="ECO:0000313" key="1">
    <source>
        <dbReference type="EMBL" id="ALC49220.1"/>
    </source>
</evidence>
<sequence length="49" mass="5327">MQVLLCKMQANEAPRANSCYHCGLSSWQITGAQISCGYFELSAAITTKT</sequence>